<reference evidence="1 2" key="1">
    <citation type="journal article" date="2012" name="Stand. Genomic Sci.">
        <title>Complete genome sequence of Pyrobaculum oguniense.</title>
        <authorList>
            <person name="Bernick D.L."/>
            <person name="Karplus K."/>
            <person name="Lui L.M."/>
            <person name="Coker J.K."/>
            <person name="Murphy J.N."/>
            <person name="Chan P.P."/>
            <person name="Cozen A.E."/>
            <person name="Lowe T.M."/>
        </authorList>
    </citation>
    <scope>NUCLEOTIDE SEQUENCE [LARGE SCALE GENOMIC DNA]</scope>
    <source>
        <strain evidence="1 2">TE7</strain>
    </source>
</reference>
<sequence length="162" mass="18196">MTELRRKWLATDRVIATPSGKSIPALPEEEVRQHLWAAAEFLVRSGALDHIVELATLIAMIHDVVTDRMVDEFSQNVIKPIGMLMDAISRSSLIEILNNAVMDPELEKTIVNINTESITLKKIISLINDKEVKTGLYILLIFLKALGRAARSRFSEQQIYGV</sequence>
<dbReference type="EMBL" id="CP003316">
    <property type="protein sequence ID" value="AFA39026.1"/>
    <property type="molecule type" value="Genomic_DNA"/>
</dbReference>
<accession>H6Q9W8</accession>
<gene>
    <name evidence="1" type="ordered locus">Pogu_0999</name>
</gene>
<dbReference type="AlphaFoldDB" id="H6Q9W8"/>
<name>H6Q9W8_PYROT</name>
<dbReference type="eggNOG" id="arCOG02114">
    <property type="taxonomic scope" value="Archaea"/>
</dbReference>
<keyword evidence="2" id="KW-1185">Reference proteome</keyword>
<dbReference type="KEGG" id="pog:Pogu_0999"/>
<dbReference type="STRING" id="698757.Pogu_0999"/>
<proteinExistence type="predicted"/>
<dbReference type="InterPro" id="IPR012440">
    <property type="entry name" value="DUF1641"/>
</dbReference>
<evidence type="ECO:0000313" key="2">
    <source>
        <dbReference type="Proteomes" id="UP000009062"/>
    </source>
</evidence>
<protein>
    <submittedName>
        <fullName evidence="1">Uncharacterized protein</fullName>
    </submittedName>
</protein>
<dbReference type="Pfam" id="PF07849">
    <property type="entry name" value="DUF1641"/>
    <property type="match status" value="1"/>
</dbReference>
<organism evidence="1 2">
    <name type="scientific">Pyrobaculum oguniense (strain DSM 13380 / JCM 10595 / TE7)</name>
    <dbReference type="NCBI Taxonomy" id="698757"/>
    <lineage>
        <taxon>Archaea</taxon>
        <taxon>Thermoproteota</taxon>
        <taxon>Thermoprotei</taxon>
        <taxon>Thermoproteales</taxon>
        <taxon>Thermoproteaceae</taxon>
        <taxon>Pyrobaculum</taxon>
    </lineage>
</organism>
<evidence type="ECO:0000313" key="1">
    <source>
        <dbReference type="EMBL" id="AFA39026.1"/>
    </source>
</evidence>
<dbReference type="HOGENOM" id="CLU_1656937_0_0_2"/>
<dbReference type="Proteomes" id="UP000009062">
    <property type="component" value="Chromosome"/>
</dbReference>